<sequence>MESLNVHSMIFRLLPLVEVDPLAKLWPAMEPHVRSLLDAMFSTGLSSTLVSIPLLLPTIQGCLLDSISVALSRTLYSHSRTSLVVTRGNVINNPNQASELSCSALMQLALQTLSHYNFFK</sequence>
<dbReference type="AlphaFoldDB" id="A0AA41S707"/>
<gene>
    <name evidence="1" type="ORF">MKW94_027552</name>
</gene>
<protein>
    <submittedName>
        <fullName evidence="1">Uncharacterized protein</fullName>
    </submittedName>
</protein>
<reference evidence="1" key="1">
    <citation type="submission" date="2022-03" db="EMBL/GenBank/DDBJ databases">
        <title>A functionally conserved STORR gene fusion in Papaver species that diverged 16.8 million years ago.</title>
        <authorList>
            <person name="Catania T."/>
        </authorList>
    </citation>
    <scope>NUCLEOTIDE SEQUENCE</scope>
    <source>
        <strain evidence="1">S-191538</strain>
    </source>
</reference>
<feature type="non-terminal residue" evidence="1">
    <location>
        <position position="1"/>
    </location>
</feature>
<dbReference type="EMBL" id="JAJJMA010078654">
    <property type="protein sequence ID" value="MCL7028358.1"/>
    <property type="molecule type" value="Genomic_DNA"/>
</dbReference>
<evidence type="ECO:0000313" key="1">
    <source>
        <dbReference type="EMBL" id="MCL7028358.1"/>
    </source>
</evidence>
<keyword evidence="2" id="KW-1185">Reference proteome</keyword>
<accession>A0AA41S707</accession>
<proteinExistence type="predicted"/>
<organism evidence="1 2">
    <name type="scientific">Papaver nudicaule</name>
    <name type="common">Iceland poppy</name>
    <dbReference type="NCBI Taxonomy" id="74823"/>
    <lineage>
        <taxon>Eukaryota</taxon>
        <taxon>Viridiplantae</taxon>
        <taxon>Streptophyta</taxon>
        <taxon>Embryophyta</taxon>
        <taxon>Tracheophyta</taxon>
        <taxon>Spermatophyta</taxon>
        <taxon>Magnoliopsida</taxon>
        <taxon>Ranunculales</taxon>
        <taxon>Papaveraceae</taxon>
        <taxon>Papaveroideae</taxon>
        <taxon>Papaver</taxon>
    </lineage>
</organism>
<dbReference type="Proteomes" id="UP001177140">
    <property type="component" value="Unassembled WGS sequence"/>
</dbReference>
<comment type="caution">
    <text evidence="1">The sequence shown here is derived from an EMBL/GenBank/DDBJ whole genome shotgun (WGS) entry which is preliminary data.</text>
</comment>
<evidence type="ECO:0000313" key="2">
    <source>
        <dbReference type="Proteomes" id="UP001177140"/>
    </source>
</evidence>
<name>A0AA41S707_PAPNU</name>